<dbReference type="PANTHER" id="PTHR30469:SF15">
    <property type="entry name" value="HLYD FAMILY OF SECRETION PROTEINS"/>
    <property type="match status" value="1"/>
</dbReference>
<proteinExistence type="inferred from homology"/>
<comment type="similarity">
    <text evidence="1">Belongs to the membrane fusion protein (MFP) (TC 8.A.1) family.</text>
</comment>
<evidence type="ECO:0000256" key="3">
    <source>
        <dbReference type="SAM" id="SignalP"/>
    </source>
</evidence>
<dbReference type="InterPro" id="IPR058637">
    <property type="entry name" value="YknX-like_C"/>
</dbReference>
<keyword evidence="2" id="KW-0175">Coiled coil</keyword>
<feature type="chain" id="PRO_5045142509" evidence="3">
    <location>
        <begin position="27"/>
        <end position="381"/>
    </location>
</feature>
<dbReference type="Gene3D" id="2.40.30.170">
    <property type="match status" value="1"/>
</dbReference>
<gene>
    <name evidence="6" type="ORF">ACFMB1_07805</name>
</gene>
<evidence type="ECO:0000259" key="5">
    <source>
        <dbReference type="Pfam" id="PF25989"/>
    </source>
</evidence>
<sequence length="381" mass="41124">MRSYFRFKRGWKMNAAALFAASIAIAGCGSGDGEVFAAAATQSLSDEGAAPVMSVKIVKPKPATVRKTVVATGSIGSKQTSNIGPLVEGVVETIFVNVGDRVGKGDPLFQTRPVIYERRVEEAKAALELAVARRKNAERALERTEKLRAEGFAAEARLDDARTTYDVAKAEVARAAAALKTAERQREDTMVGAPYDGVITKRFNDEGIYLSNVFRGGVESTVLQIQENHIVVAVVHAPEQHLNALRLNQKALVYVESQPEPRESYVLVLNDMLDVGSRTVELRLPIDNSDYSLKSGQFARAEIFTDERRVFSVPAEAVLQDQTGTYVLTLKNGRAEKRSVVIEELPDGTAAVHQGLDAGDDVIVPNGEPIAVGDSVATEAA</sequence>
<dbReference type="InterPro" id="IPR006143">
    <property type="entry name" value="RND_pump_MFP"/>
</dbReference>
<dbReference type="Gene3D" id="1.10.287.470">
    <property type="entry name" value="Helix hairpin bin"/>
    <property type="match status" value="1"/>
</dbReference>
<comment type="caution">
    <text evidence="6">The sequence shown here is derived from an EMBL/GenBank/DDBJ whole genome shotgun (WGS) entry which is preliminary data.</text>
</comment>
<feature type="domain" description="YknX-like C-terminal permuted SH3-like" evidence="5">
    <location>
        <begin position="311"/>
        <end position="376"/>
    </location>
</feature>
<feature type="domain" description="CusB-like beta-barrel" evidence="4">
    <location>
        <begin position="234"/>
        <end position="303"/>
    </location>
</feature>
<dbReference type="InterPro" id="IPR058792">
    <property type="entry name" value="Beta-barrel_RND_2"/>
</dbReference>
<evidence type="ECO:0000313" key="6">
    <source>
        <dbReference type="EMBL" id="MFC6035443.1"/>
    </source>
</evidence>
<reference evidence="6 7" key="1">
    <citation type="submission" date="2024-09" db="EMBL/GenBank/DDBJ databases">
        <authorList>
            <person name="Zhang Z.-H."/>
        </authorList>
    </citation>
    <scope>NUCLEOTIDE SEQUENCE [LARGE SCALE GENOMIC DNA]</scope>
    <source>
        <strain evidence="6 7">HHTR114</strain>
    </source>
</reference>
<evidence type="ECO:0000256" key="1">
    <source>
        <dbReference type="ARBA" id="ARBA00009477"/>
    </source>
</evidence>
<evidence type="ECO:0000256" key="2">
    <source>
        <dbReference type="SAM" id="Coils"/>
    </source>
</evidence>
<evidence type="ECO:0000259" key="4">
    <source>
        <dbReference type="Pfam" id="PF25954"/>
    </source>
</evidence>
<keyword evidence="3" id="KW-0732">Signal</keyword>
<dbReference type="Pfam" id="PF25989">
    <property type="entry name" value="YknX_C"/>
    <property type="match status" value="1"/>
</dbReference>
<dbReference type="SUPFAM" id="SSF111369">
    <property type="entry name" value="HlyD-like secretion proteins"/>
    <property type="match status" value="1"/>
</dbReference>
<dbReference type="PROSITE" id="PS51257">
    <property type="entry name" value="PROKAR_LIPOPROTEIN"/>
    <property type="match status" value="1"/>
</dbReference>
<dbReference type="RefSeq" id="WP_379879235.1">
    <property type="nucleotide sequence ID" value="NZ_JBHPON010000001.1"/>
</dbReference>
<dbReference type="Proteomes" id="UP001596116">
    <property type="component" value="Unassembled WGS sequence"/>
</dbReference>
<feature type="coiled-coil region" evidence="2">
    <location>
        <begin position="120"/>
        <end position="185"/>
    </location>
</feature>
<name>A0ABW1KTK3_9PROT</name>
<dbReference type="Gene3D" id="2.40.50.100">
    <property type="match status" value="1"/>
</dbReference>
<feature type="signal peptide" evidence="3">
    <location>
        <begin position="1"/>
        <end position="26"/>
    </location>
</feature>
<dbReference type="Gene3D" id="2.40.420.20">
    <property type="match status" value="1"/>
</dbReference>
<evidence type="ECO:0000313" key="7">
    <source>
        <dbReference type="Proteomes" id="UP001596116"/>
    </source>
</evidence>
<protein>
    <submittedName>
        <fullName evidence="6">Efflux RND transporter periplasmic adaptor subunit</fullName>
    </submittedName>
</protein>
<keyword evidence="7" id="KW-1185">Reference proteome</keyword>
<dbReference type="Pfam" id="PF25954">
    <property type="entry name" value="Beta-barrel_RND_2"/>
    <property type="match status" value="1"/>
</dbReference>
<dbReference type="PANTHER" id="PTHR30469">
    <property type="entry name" value="MULTIDRUG RESISTANCE PROTEIN MDTA"/>
    <property type="match status" value="1"/>
</dbReference>
<accession>A0ABW1KTK3</accession>
<dbReference type="EMBL" id="JBHPON010000001">
    <property type="protein sequence ID" value="MFC6035443.1"/>
    <property type="molecule type" value="Genomic_DNA"/>
</dbReference>
<organism evidence="6 7">
    <name type="scientific">Hyphococcus aureus</name>
    <dbReference type="NCBI Taxonomy" id="2666033"/>
    <lineage>
        <taxon>Bacteria</taxon>
        <taxon>Pseudomonadati</taxon>
        <taxon>Pseudomonadota</taxon>
        <taxon>Alphaproteobacteria</taxon>
        <taxon>Parvularculales</taxon>
        <taxon>Parvularculaceae</taxon>
        <taxon>Hyphococcus</taxon>
    </lineage>
</organism>
<dbReference type="NCBIfam" id="TIGR01730">
    <property type="entry name" value="RND_mfp"/>
    <property type="match status" value="1"/>
</dbReference>